<organism evidence="1 2">
    <name type="scientific">Candidatus Coatesbacteria bacterium RBG_13_66_14</name>
    <dbReference type="NCBI Taxonomy" id="1817816"/>
    <lineage>
        <taxon>Bacteria</taxon>
        <taxon>Candidatus Coatesiibacteriota</taxon>
    </lineage>
</organism>
<comment type="caution">
    <text evidence="1">The sequence shown here is derived from an EMBL/GenBank/DDBJ whole genome shotgun (WGS) entry which is preliminary data.</text>
</comment>
<dbReference type="Proteomes" id="UP000177187">
    <property type="component" value="Unassembled WGS sequence"/>
</dbReference>
<name>A0A1F5FGA4_9BACT</name>
<gene>
    <name evidence="1" type="ORF">A2Y64_05550</name>
</gene>
<dbReference type="AlphaFoldDB" id="A0A1F5FGA4"/>
<evidence type="ECO:0008006" key="3">
    <source>
        <dbReference type="Google" id="ProtNLM"/>
    </source>
</evidence>
<dbReference type="EMBL" id="MFAF01000028">
    <property type="protein sequence ID" value="OGD78698.1"/>
    <property type="molecule type" value="Genomic_DNA"/>
</dbReference>
<evidence type="ECO:0000313" key="1">
    <source>
        <dbReference type="EMBL" id="OGD78698.1"/>
    </source>
</evidence>
<sequence length="122" mass="12917">MTALAVIVPAGVLLANIAEPTEPIVGWDQVGPVLAEGCASCHDAELALGGVDLSTYDAALTGDSPPVVPYDMGSPLVRVLTEAPRSGMRGPDHTALLSAEEKDLVFDWIEWGCYEMSWGYLD</sequence>
<proteinExistence type="predicted"/>
<evidence type="ECO:0000313" key="2">
    <source>
        <dbReference type="Proteomes" id="UP000177187"/>
    </source>
</evidence>
<accession>A0A1F5FGA4</accession>
<reference evidence="1 2" key="1">
    <citation type="journal article" date="2016" name="Nat. Commun.">
        <title>Thousands of microbial genomes shed light on interconnected biogeochemical processes in an aquifer system.</title>
        <authorList>
            <person name="Anantharaman K."/>
            <person name="Brown C.T."/>
            <person name="Hug L.A."/>
            <person name="Sharon I."/>
            <person name="Castelle C.J."/>
            <person name="Probst A.J."/>
            <person name="Thomas B.C."/>
            <person name="Singh A."/>
            <person name="Wilkins M.J."/>
            <person name="Karaoz U."/>
            <person name="Brodie E.L."/>
            <person name="Williams K.H."/>
            <person name="Hubbard S.S."/>
            <person name="Banfield J.F."/>
        </authorList>
    </citation>
    <scope>NUCLEOTIDE SEQUENCE [LARGE SCALE GENOMIC DNA]</scope>
</reference>
<protein>
    <recommendedName>
        <fullName evidence="3">Cytochrome c domain-containing protein</fullName>
    </recommendedName>
</protein>